<comment type="caution">
    <text evidence="2">The sequence shown here is derived from an EMBL/GenBank/DDBJ whole genome shotgun (WGS) entry which is preliminary data.</text>
</comment>
<name>A0A8T1W8K3_9STRA</name>
<feature type="transmembrane region" description="Helical" evidence="1">
    <location>
        <begin position="251"/>
        <end position="273"/>
    </location>
</feature>
<proteinExistence type="predicted"/>
<dbReference type="EMBL" id="JAGDFM010000059">
    <property type="protein sequence ID" value="KAG7388520.1"/>
    <property type="molecule type" value="Genomic_DNA"/>
</dbReference>
<evidence type="ECO:0000313" key="2">
    <source>
        <dbReference type="EMBL" id="KAG7388520.1"/>
    </source>
</evidence>
<protein>
    <recommendedName>
        <fullName evidence="4">Transmembrane protein</fullName>
    </recommendedName>
</protein>
<sequence length="316" mass="34683">MASVDKETCAAAPHAVKSKYRLALLLMTMACGCGFLYAVLDVPTLEFHQLKPSAFPSSSFQTRRGFVSVLRWLESLNSREDLLVLGQLLTQARLQARASTEGDELNFATQVATAASTEIFAHLCKLGLQCGLVLFLYRQRVLSKNRTIPTVCLGILDLICWKMAQTCLYEVLSPYRSSTGSAHSVPRTKTFALQDSRDEVTASFLNALFVARYGSICVTNLILGRAYQVYFCEPWPTKWKRVPGYLGSKNLVLGTLFFAAAGVSAMSASSPALRSLCEAATHIEALALAIAFGHFFFLHFQAKDEGTTVHMKAAND</sequence>
<evidence type="ECO:0000256" key="1">
    <source>
        <dbReference type="SAM" id="Phobius"/>
    </source>
</evidence>
<keyword evidence="1" id="KW-0472">Membrane</keyword>
<feature type="transmembrane region" description="Helical" evidence="1">
    <location>
        <begin position="22"/>
        <end position="40"/>
    </location>
</feature>
<reference evidence="2" key="1">
    <citation type="submission" date="2021-02" db="EMBL/GenBank/DDBJ databases">
        <authorList>
            <person name="Palmer J.M."/>
        </authorList>
    </citation>
    <scope>NUCLEOTIDE SEQUENCE</scope>
    <source>
        <strain evidence="2">SCRP734</strain>
    </source>
</reference>
<gene>
    <name evidence="2" type="ORF">PHYPSEUDO_012306</name>
</gene>
<keyword evidence="1" id="KW-1133">Transmembrane helix</keyword>
<dbReference type="Proteomes" id="UP000694044">
    <property type="component" value="Unassembled WGS sequence"/>
</dbReference>
<feature type="transmembrane region" description="Helical" evidence="1">
    <location>
        <begin position="119"/>
        <end position="137"/>
    </location>
</feature>
<feature type="transmembrane region" description="Helical" evidence="1">
    <location>
        <begin position="279"/>
        <end position="298"/>
    </location>
</feature>
<dbReference type="AlphaFoldDB" id="A0A8T1W8K3"/>
<evidence type="ECO:0008006" key="4">
    <source>
        <dbReference type="Google" id="ProtNLM"/>
    </source>
</evidence>
<keyword evidence="3" id="KW-1185">Reference proteome</keyword>
<evidence type="ECO:0000313" key="3">
    <source>
        <dbReference type="Proteomes" id="UP000694044"/>
    </source>
</evidence>
<dbReference type="OrthoDB" id="94982at2759"/>
<organism evidence="2 3">
    <name type="scientific">Phytophthora pseudosyringae</name>
    <dbReference type="NCBI Taxonomy" id="221518"/>
    <lineage>
        <taxon>Eukaryota</taxon>
        <taxon>Sar</taxon>
        <taxon>Stramenopiles</taxon>
        <taxon>Oomycota</taxon>
        <taxon>Peronosporomycetes</taxon>
        <taxon>Peronosporales</taxon>
        <taxon>Peronosporaceae</taxon>
        <taxon>Phytophthora</taxon>
    </lineage>
</organism>
<keyword evidence="1" id="KW-0812">Transmembrane</keyword>
<dbReference type="PROSITE" id="PS51257">
    <property type="entry name" value="PROKAR_LIPOPROTEIN"/>
    <property type="match status" value="1"/>
</dbReference>
<accession>A0A8T1W8K3</accession>